<name>A0ABD2MKK5_9CUCU</name>
<proteinExistence type="predicted"/>
<dbReference type="EMBL" id="JABFTP020000001">
    <property type="protein sequence ID" value="KAL3266883.1"/>
    <property type="molecule type" value="Genomic_DNA"/>
</dbReference>
<dbReference type="Proteomes" id="UP001516400">
    <property type="component" value="Unassembled WGS sequence"/>
</dbReference>
<gene>
    <name evidence="1" type="ORF">HHI36_011034</name>
</gene>
<comment type="caution">
    <text evidence="1">The sequence shown here is derived from an EMBL/GenBank/DDBJ whole genome shotgun (WGS) entry which is preliminary data.</text>
</comment>
<reference evidence="1 2" key="1">
    <citation type="journal article" date="2021" name="BMC Biol.">
        <title>Horizontally acquired antibacterial genes associated with adaptive radiation of ladybird beetles.</title>
        <authorList>
            <person name="Li H.S."/>
            <person name="Tang X.F."/>
            <person name="Huang Y.H."/>
            <person name="Xu Z.Y."/>
            <person name="Chen M.L."/>
            <person name="Du X.Y."/>
            <person name="Qiu B.Y."/>
            <person name="Chen P.T."/>
            <person name="Zhang W."/>
            <person name="Slipinski A."/>
            <person name="Escalona H.E."/>
            <person name="Waterhouse R.M."/>
            <person name="Zwick A."/>
            <person name="Pang H."/>
        </authorList>
    </citation>
    <scope>NUCLEOTIDE SEQUENCE [LARGE SCALE GENOMIC DNA]</scope>
    <source>
        <strain evidence="1">SYSU2018</strain>
    </source>
</reference>
<evidence type="ECO:0000313" key="2">
    <source>
        <dbReference type="Proteomes" id="UP001516400"/>
    </source>
</evidence>
<dbReference type="AlphaFoldDB" id="A0ABD2MKK5"/>
<accession>A0ABD2MKK5</accession>
<sequence>MVMHQFVTTYRKDYLWPYVRTFGAKPSPDHLYTPQYRDQKPCDCHDIPPVHPSNEQKQVLGPSVLKEEAWSRLGPMGPLLDPKVYPARVGAAPESQSSRFNQPNVFLKRLQEKYPFIYECLRNAPPDDLISRINRDRLRTTYQVDFCSMREYPDASYDELLRAAGVSGIPPCPEPVTLPGDPCRPGQRNVAYRPAIISKMGYCKTSGSGGGGASFGGEQAEHCKVKAITQWNPFEKVCEAKEIDPVIDTWGQMLYRDTMHWHGPFPSGRNLQNKKIPMFHSCF</sequence>
<organism evidence="1 2">
    <name type="scientific">Cryptolaemus montrouzieri</name>
    <dbReference type="NCBI Taxonomy" id="559131"/>
    <lineage>
        <taxon>Eukaryota</taxon>
        <taxon>Metazoa</taxon>
        <taxon>Ecdysozoa</taxon>
        <taxon>Arthropoda</taxon>
        <taxon>Hexapoda</taxon>
        <taxon>Insecta</taxon>
        <taxon>Pterygota</taxon>
        <taxon>Neoptera</taxon>
        <taxon>Endopterygota</taxon>
        <taxon>Coleoptera</taxon>
        <taxon>Polyphaga</taxon>
        <taxon>Cucujiformia</taxon>
        <taxon>Coccinelloidea</taxon>
        <taxon>Coccinellidae</taxon>
        <taxon>Scymninae</taxon>
        <taxon>Scymnini</taxon>
        <taxon>Cryptolaemus</taxon>
    </lineage>
</organism>
<keyword evidence="2" id="KW-1185">Reference proteome</keyword>
<protein>
    <submittedName>
        <fullName evidence="1">Uncharacterized protein</fullName>
    </submittedName>
</protein>
<evidence type="ECO:0000313" key="1">
    <source>
        <dbReference type="EMBL" id="KAL3266883.1"/>
    </source>
</evidence>